<dbReference type="EMBL" id="CP038439">
    <property type="protein sequence ID" value="QBX36077.1"/>
    <property type="molecule type" value="Genomic_DNA"/>
</dbReference>
<evidence type="ECO:0000313" key="3">
    <source>
        <dbReference type="Proteomes" id="UP000296374"/>
    </source>
</evidence>
<keyword evidence="1" id="KW-0812">Transmembrane</keyword>
<keyword evidence="1" id="KW-1133">Transmembrane helix</keyword>
<dbReference type="Proteomes" id="UP000296374">
    <property type="component" value="Chromosome"/>
</dbReference>
<organism evidence="2 3">
    <name type="scientific">Paracoccus liaowanqingii</name>
    <dbReference type="NCBI Taxonomy" id="2560053"/>
    <lineage>
        <taxon>Bacteria</taxon>
        <taxon>Pseudomonadati</taxon>
        <taxon>Pseudomonadota</taxon>
        <taxon>Alphaproteobacteria</taxon>
        <taxon>Rhodobacterales</taxon>
        <taxon>Paracoccaceae</taxon>
        <taxon>Paracoccus</taxon>
    </lineage>
</organism>
<feature type="transmembrane region" description="Helical" evidence="1">
    <location>
        <begin position="65"/>
        <end position="90"/>
    </location>
</feature>
<dbReference type="KEGG" id="plia:E4191_05590"/>
<name>A0A4P7HRH9_9RHOB</name>
<evidence type="ECO:0000256" key="1">
    <source>
        <dbReference type="SAM" id="Phobius"/>
    </source>
</evidence>
<evidence type="ECO:0008006" key="4">
    <source>
        <dbReference type="Google" id="ProtNLM"/>
    </source>
</evidence>
<feature type="transmembrane region" description="Helical" evidence="1">
    <location>
        <begin position="102"/>
        <end position="125"/>
    </location>
</feature>
<keyword evidence="1" id="KW-0472">Membrane</keyword>
<sequence length="157" mass="16528">MVLRVLESWWAPRRVVRGLSGMPDRVLLVVLMLAMLITLIGQAPGLARAAQLDPSVPLDARIAGAAMGTIFMIPLLAYGVAGLTGLLSRLTPWRLDPRHARLALFWALLAASPATLLAGMVAGLIGPSAALTLTRTVAGLGFFIIWGAGIAALARRT</sequence>
<evidence type="ECO:0000313" key="2">
    <source>
        <dbReference type="EMBL" id="QBX36077.1"/>
    </source>
</evidence>
<gene>
    <name evidence="2" type="ORF">E4191_05590</name>
</gene>
<reference evidence="3" key="1">
    <citation type="submission" date="2019-03" db="EMBL/GenBank/DDBJ databases">
        <authorList>
            <person name="Li J."/>
        </authorList>
    </citation>
    <scope>NUCLEOTIDE SEQUENCE [LARGE SCALE GENOMIC DNA]</scope>
    <source>
        <strain evidence="3">2251</strain>
    </source>
</reference>
<accession>A0A4P7HRH9</accession>
<proteinExistence type="predicted"/>
<protein>
    <recommendedName>
        <fullName evidence="4">YIP1 family protein</fullName>
    </recommendedName>
</protein>
<dbReference type="AlphaFoldDB" id="A0A4P7HRH9"/>
<feature type="transmembrane region" description="Helical" evidence="1">
    <location>
        <begin position="137"/>
        <end position="154"/>
    </location>
</feature>